<organism evidence="5">
    <name type="scientific">Drosophila grimshawi</name>
    <name type="common">Hawaiian fruit fly</name>
    <name type="synonym">Idiomyia grimshawi</name>
    <dbReference type="NCBI Taxonomy" id="7222"/>
    <lineage>
        <taxon>Eukaryota</taxon>
        <taxon>Metazoa</taxon>
        <taxon>Ecdysozoa</taxon>
        <taxon>Arthropoda</taxon>
        <taxon>Hexapoda</taxon>
        <taxon>Insecta</taxon>
        <taxon>Pterygota</taxon>
        <taxon>Neoptera</taxon>
        <taxon>Endopterygota</taxon>
        <taxon>Diptera</taxon>
        <taxon>Brachycera</taxon>
        <taxon>Muscomorpha</taxon>
        <taxon>Ephydroidea</taxon>
        <taxon>Drosophilidae</taxon>
        <taxon>Drosophila</taxon>
        <taxon>Hawaiian Drosophila</taxon>
    </lineage>
</organism>
<evidence type="ECO:0000313" key="5">
    <source>
        <dbReference type="Proteomes" id="UP000001070"/>
    </source>
</evidence>
<dbReference type="KEGG" id="dgr:6568019"/>
<dbReference type="InterPro" id="IPR035940">
    <property type="entry name" value="CAP_sf"/>
</dbReference>
<dbReference type="AlphaFoldDB" id="B4JUJ8"/>
<dbReference type="CDD" id="cd05382">
    <property type="entry name" value="CAP_GAPR1-like"/>
    <property type="match status" value="1"/>
</dbReference>
<dbReference type="InterPro" id="IPR014044">
    <property type="entry name" value="CAP_dom"/>
</dbReference>
<dbReference type="PhylomeDB" id="B4JUJ8"/>
<name>B4JUJ8_DROGR</name>
<evidence type="ECO:0000256" key="2">
    <source>
        <dbReference type="ARBA" id="ARBA00022525"/>
    </source>
</evidence>
<reference evidence="4 5" key="1">
    <citation type="journal article" date="2007" name="Nature">
        <title>Evolution of genes and genomes on the Drosophila phylogeny.</title>
        <authorList>
            <consortium name="Drosophila 12 Genomes Consortium"/>
            <person name="Clark A.G."/>
            <person name="Eisen M.B."/>
            <person name="Smith D.R."/>
            <person name="Bergman C.M."/>
            <person name="Oliver B."/>
            <person name="Markow T.A."/>
            <person name="Kaufman T.C."/>
            <person name="Kellis M."/>
            <person name="Gelbart W."/>
            <person name="Iyer V.N."/>
            <person name="Pollard D.A."/>
            <person name="Sackton T.B."/>
            <person name="Larracuente A.M."/>
            <person name="Singh N.D."/>
            <person name="Abad J.P."/>
            <person name="Abt D.N."/>
            <person name="Adryan B."/>
            <person name="Aguade M."/>
            <person name="Akashi H."/>
            <person name="Anderson W.W."/>
            <person name="Aquadro C.F."/>
            <person name="Ardell D.H."/>
            <person name="Arguello R."/>
            <person name="Artieri C.G."/>
            <person name="Barbash D.A."/>
            <person name="Barker D."/>
            <person name="Barsanti P."/>
            <person name="Batterham P."/>
            <person name="Batzoglou S."/>
            <person name="Begun D."/>
            <person name="Bhutkar A."/>
            <person name="Blanco E."/>
            <person name="Bosak S.A."/>
            <person name="Bradley R.K."/>
            <person name="Brand A.D."/>
            <person name="Brent M.R."/>
            <person name="Brooks A.N."/>
            <person name="Brown R.H."/>
            <person name="Butlin R.K."/>
            <person name="Caggese C."/>
            <person name="Calvi B.R."/>
            <person name="Bernardo de Carvalho A."/>
            <person name="Caspi A."/>
            <person name="Castrezana S."/>
            <person name="Celniker S.E."/>
            <person name="Chang J.L."/>
            <person name="Chapple C."/>
            <person name="Chatterji S."/>
            <person name="Chinwalla A."/>
            <person name="Civetta A."/>
            <person name="Clifton S.W."/>
            <person name="Comeron J.M."/>
            <person name="Costello J.C."/>
            <person name="Coyne J.A."/>
            <person name="Daub J."/>
            <person name="David R.G."/>
            <person name="Delcher A.L."/>
            <person name="Delehaunty K."/>
            <person name="Do C.B."/>
            <person name="Ebling H."/>
            <person name="Edwards K."/>
            <person name="Eickbush T."/>
            <person name="Evans J.D."/>
            <person name="Filipski A."/>
            <person name="Findeiss S."/>
            <person name="Freyhult E."/>
            <person name="Fulton L."/>
            <person name="Fulton R."/>
            <person name="Garcia A.C."/>
            <person name="Gardiner A."/>
            <person name="Garfield D.A."/>
            <person name="Garvin B.E."/>
            <person name="Gibson G."/>
            <person name="Gilbert D."/>
            <person name="Gnerre S."/>
            <person name="Godfrey J."/>
            <person name="Good R."/>
            <person name="Gotea V."/>
            <person name="Gravely B."/>
            <person name="Greenberg A.J."/>
            <person name="Griffiths-Jones S."/>
            <person name="Gross S."/>
            <person name="Guigo R."/>
            <person name="Gustafson E.A."/>
            <person name="Haerty W."/>
            <person name="Hahn M.W."/>
            <person name="Halligan D.L."/>
            <person name="Halpern A.L."/>
            <person name="Halter G.M."/>
            <person name="Han M.V."/>
            <person name="Heger A."/>
            <person name="Hillier L."/>
            <person name="Hinrichs A.S."/>
            <person name="Holmes I."/>
            <person name="Hoskins R.A."/>
            <person name="Hubisz M.J."/>
            <person name="Hultmark D."/>
            <person name="Huntley M.A."/>
            <person name="Jaffe D.B."/>
            <person name="Jagadeeshan S."/>
            <person name="Jeck W.R."/>
            <person name="Johnson J."/>
            <person name="Jones C.D."/>
            <person name="Jordan W.C."/>
            <person name="Karpen G.H."/>
            <person name="Kataoka E."/>
            <person name="Keightley P.D."/>
            <person name="Kheradpour P."/>
            <person name="Kirkness E.F."/>
            <person name="Koerich L.B."/>
            <person name="Kristiansen K."/>
            <person name="Kudrna D."/>
            <person name="Kulathinal R.J."/>
            <person name="Kumar S."/>
            <person name="Kwok R."/>
            <person name="Lander E."/>
            <person name="Langley C.H."/>
            <person name="Lapoint R."/>
            <person name="Lazzaro B.P."/>
            <person name="Lee S.J."/>
            <person name="Levesque L."/>
            <person name="Li R."/>
            <person name="Lin C.F."/>
            <person name="Lin M.F."/>
            <person name="Lindblad-Toh K."/>
            <person name="Llopart A."/>
            <person name="Long M."/>
            <person name="Low L."/>
            <person name="Lozovsky E."/>
            <person name="Lu J."/>
            <person name="Luo M."/>
            <person name="Machado C.A."/>
            <person name="Makalowski W."/>
            <person name="Marzo M."/>
            <person name="Matsuda M."/>
            <person name="Matzkin L."/>
            <person name="McAllister B."/>
            <person name="McBride C.S."/>
            <person name="McKernan B."/>
            <person name="McKernan K."/>
            <person name="Mendez-Lago M."/>
            <person name="Minx P."/>
            <person name="Mollenhauer M.U."/>
            <person name="Montooth K."/>
            <person name="Mount S.M."/>
            <person name="Mu X."/>
            <person name="Myers E."/>
            <person name="Negre B."/>
            <person name="Newfeld S."/>
            <person name="Nielsen R."/>
            <person name="Noor M.A."/>
            <person name="O'Grady P."/>
            <person name="Pachter L."/>
            <person name="Papaceit M."/>
            <person name="Parisi M.J."/>
            <person name="Parisi M."/>
            <person name="Parts L."/>
            <person name="Pedersen J.S."/>
            <person name="Pesole G."/>
            <person name="Phillippy A.M."/>
            <person name="Ponting C.P."/>
            <person name="Pop M."/>
            <person name="Porcelli D."/>
            <person name="Powell J.R."/>
            <person name="Prohaska S."/>
            <person name="Pruitt K."/>
            <person name="Puig M."/>
            <person name="Quesneville H."/>
            <person name="Ram K.R."/>
            <person name="Rand D."/>
            <person name="Rasmussen M.D."/>
            <person name="Reed L.K."/>
            <person name="Reenan R."/>
            <person name="Reily A."/>
            <person name="Remington K.A."/>
            <person name="Rieger T.T."/>
            <person name="Ritchie M.G."/>
            <person name="Robin C."/>
            <person name="Rogers Y.H."/>
            <person name="Rohde C."/>
            <person name="Rozas J."/>
            <person name="Rubenfield M.J."/>
            <person name="Ruiz A."/>
            <person name="Russo S."/>
            <person name="Salzberg S.L."/>
            <person name="Sanchez-Gracia A."/>
            <person name="Saranga D.J."/>
            <person name="Sato H."/>
            <person name="Schaeffer S.W."/>
            <person name="Schatz M.C."/>
            <person name="Schlenke T."/>
            <person name="Schwartz R."/>
            <person name="Segarra C."/>
            <person name="Singh R.S."/>
            <person name="Sirot L."/>
            <person name="Sirota M."/>
            <person name="Sisneros N.B."/>
            <person name="Smith C.D."/>
            <person name="Smith T.F."/>
            <person name="Spieth J."/>
            <person name="Stage D.E."/>
            <person name="Stark A."/>
            <person name="Stephan W."/>
            <person name="Strausberg R.L."/>
            <person name="Strempel S."/>
            <person name="Sturgill D."/>
            <person name="Sutton G."/>
            <person name="Sutton G.G."/>
            <person name="Tao W."/>
            <person name="Teichmann S."/>
            <person name="Tobari Y.N."/>
            <person name="Tomimura Y."/>
            <person name="Tsolas J.M."/>
            <person name="Valente V.L."/>
            <person name="Venter E."/>
            <person name="Venter J.C."/>
            <person name="Vicario S."/>
            <person name="Vieira F.G."/>
            <person name="Vilella A.J."/>
            <person name="Villasante A."/>
            <person name="Walenz B."/>
            <person name="Wang J."/>
            <person name="Wasserman M."/>
            <person name="Watts T."/>
            <person name="Wilson D."/>
            <person name="Wilson R.K."/>
            <person name="Wing R.A."/>
            <person name="Wolfner M.F."/>
            <person name="Wong A."/>
            <person name="Wong G.K."/>
            <person name="Wu C.I."/>
            <person name="Wu G."/>
            <person name="Yamamoto D."/>
            <person name="Yang H.P."/>
            <person name="Yang S.P."/>
            <person name="Yorke J.A."/>
            <person name="Yoshida K."/>
            <person name="Zdobnov E."/>
            <person name="Zhang P."/>
            <person name="Zhang Y."/>
            <person name="Zimin A.V."/>
            <person name="Baldwin J."/>
            <person name="Abdouelleil A."/>
            <person name="Abdulkadir J."/>
            <person name="Abebe A."/>
            <person name="Abera B."/>
            <person name="Abreu J."/>
            <person name="Acer S.C."/>
            <person name="Aftuck L."/>
            <person name="Alexander A."/>
            <person name="An P."/>
            <person name="Anderson E."/>
            <person name="Anderson S."/>
            <person name="Arachi H."/>
            <person name="Azer M."/>
            <person name="Bachantsang P."/>
            <person name="Barry A."/>
            <person name="Bayul T."/>
            <person name="Berlin A."/>
            <person name="Bessette D."/>
            <person name="Bloom T."/>
            <person name="Blye J."/>
            <person name="Boguslavskiy L."/>
            <person name="Bonnet C."/>
            <person name="Boukhgalter B."/>
            <person name="Bourzgui I."/>
            <person name="Brown A."/>
            <person name="Cahill P."/>
            <person name="Channer S."/>
            <person name="Cheshatsang Y."/>
            <person name="Chuda L."/>
            <person name="Citroen M."/>
            <person name="Collymore A."/>
            <person name="Cooke P."/>
            <person name="Costello M."/>
            <person name="D'Aco K."/>
            <person name="Daza R."/>
            <person name="De Haan G."/>
            <person name="DeGray S."/>
            <person name="DeMaso C."/>
            <person name="Dhargay N."/>
            <person name="Dooley K."/>
            <person name="Dooley E."/>
            <person name="Doricent M."/>
            <person name="Dorje P."/>
            <person name="Dorjee K."/>
            <person name="Dupes A."/>
            <person name="Elong R."/>
            <person name="Falk J."/>
            <person name="Farina A."/>
            <person name="Faro S."/>
            <person name="Ferguson D."/>
            <person name="Fisher S."/>
            <person name="Foley C.D."/>
            <person name="Franke A."/>
            <person name="Friedrich D."/>
            <person name="Gadbois L."/>
            <person name="Gearin G."/>
            <person name="Gearin C.R."/>
            <person name="Giannoukos G."/>
            <person name="Goode T."/>
            <person name="Graham J."/>
            <person name="Grandbois E."/>
            <person name="Grewal S."/>
            <person name="Gyaltsen K."/>
            <person name="Hafez N."/>
            <person name="Hagos B."/>
            <person name="Hall J."/>
            <person name="Henson C."/>
            <person name="Hollinger A."/>
            <person name="Honan T."/>
            <person name="Huard M.D."/>
            <person name="Hughes L."/>
            <person name="Hurhula B."/>
            <person name="Husby M.E."/>
            <person name="Kamat A."/>
            <person name="Kanga B."/>
            <person name="Kashin S."/>
            <person name="Khazanovich D."/>
            <person name="Kisner P."/>
            <person name="Lance K."/>
            <person name="Lara M."/>
            <person name="Lee W."/>
            <person name="Lennon N."/>
            <person name="Letendre F."/>
            <person name="LeVine R."/>
            <person name="Lipovsky A."/>
            <person name="Liu X."/>
            <person name="Liu J."/>
            <person name="Liu S."/>
            <person name="Lokyitsang T."/>
            <person name="Lokyitsang Y."/>
            <person name="Lubonja R."/>
            <person name="Lui A."/>
            <person name="MacDonald P."/>
            <person name="Magnisalis V."/>
            <person name="Maru K."/>
            <person name="Matthews C."/>
            <person name="McCusker W."/>
            <person name="McDonough S."/>
            <person name="Mehta T."/>
            <person name="Meldrim J."/>
            <person name="Meneus L."/>
            <person name="Mihai O."/>
            <person name="Mihalev A."/>
            <person name="Mihova T."/>
            <person name="Mittelman R."/>
            <person name="Mlenga V."/>
            <person name="Montmayeur A."/>
            <person name="Mulrain L."/>
            <person name="Navidi A."/>
            <person name="Naylor J."/>
            <person name="Negash T."/>
            <person name="Nguyen T."/>
            <person name="Nguyen N."/>
            <person name="Nicol R."/>
            <person name="Norbu C."/>
            <person name="Norbu N."/>
            <person name="Novod N."/>
            <person name="O'Neill B."/>
            <person name="Osman S."/>
            <person name="Markiewicz E."/>
            <person name="Oyono O.L."/>
            <person name="Patti C."/>
            <person name="Phunkhang P."/>
            <person name="Pierre F."/>
            <person name="Priest M."/>
            <person name="Raghuraman S."/>
            <person name="Rege F."/>
            <person name="Reyes R."/>
            <person name="Rise C."/>
            <person name="Rogov P."/>
            <person name="Ross K."/>
            <person name="Ryan E."/>
            <person name="Settipalli S."/>
            <person name="Shea T."/>
            <person name="Sherpa N."/>
            <person name="Shi L."/>
            <person name="Shih D."/>
            <person name="Sparrow T."/>
            <person name="Spaulding J."/>
            <person name="Stalker J."/>
            <person name="Stange-Thomann N."/>
            <person name="Stavropoulos S."/>
            <person name="Stone C."/>
            <person name="Strader C."/>
            <person name="Tesfaye S."/>
            <person name="Thomson T."/>
            <person name="Thoulutsang Y."/>
            <person name="Thoulutsang D."/>
            <person name="Topham K."/>
            <person name="Topping I."/>
            <person name="Tsamla T."/>
            <person name="Vassiliev H."/>
            <person name="Vo A."/>
            <person name="Wangchuk T."/>
            <person name="Wangdi T."/>
            <person name="Weiand M."/>
            <person name="Wilkinson J."/>
            <person name="Wilson A."/>
            <person name="Yadav S."/>
            <person name="Young G."/>
            <person name="Yu Q."/>
            <person name="Zembek L."/>
            <person name="Zhong D."/>
            <person name="Zimmer A."/>
            <person name="Zwirko Z."/>
            <person name="Jaffe D.B."/>
            <person name="Alvarez P."/>
            <person name="Brockman W."/>
            <person name="Butler J."/>
            <person name="Chin C."/>
            <person name="Gnerre S."/>
            <person name="Grabherr M."/>
            <person name="Kleber M."/>
            <person name="Mauceli E."/>
            <person name="MacCallum I."/>
        </authorList>
    </citation>
    <scope>NUCLEOTIDE SEQUENCE [LARGE SCALE GENOMIC DNA]</scope>
    <source>
        <strain evidence="5">Tucson 15287-2541.00</strain>
    </source>
</reference>
<dbReference type="Gene3D" id="3.40.33.10">
    <property type="entry name" value="CAP"/>
    <property type="match status" value="1"/>
</dbReference>
<dbReference type="GO" id="GO:0005576">
    <property type="term" value="C:extracellular region"/>
    <property type="evidence" value="ECO:0007669"/>
    <property type="project" value="UniProtKB-SubCell"/>
</dbReference>
<evidence type="ECO:0000259" key="3">
    <source>
        <dbReference type="SMART" id="SM00198"/>
    </source>
</evidence>
<dbReference type="InterPro" id="IPR018244">
    <property type="entry name" value="Allrgn_V5/Tpx1_CS"/>
</dbReference>
<dbReference type="InterPro" id="IPR034113">
    <property type="entry name" value="SCP_GAPR1-like"/>
</dbReference>
<dbReference type="InParanoid" id="B4JUJ8"/>
<gene>
    <name evidence="4" type="primary">Dgri\GH15654</name>
    <name evidence="4" type="ORF">Dgri_GH15654</name>
</gene>
<sequence length="128" mass="14606">MYRDKHNCPPLLLDDALTQDSRVYAEELAQKEQLEHSSGDYGENLCMTSGDPLKCVRMWYDEIKDYNFDEGKFSLETGHFTQLIWMSSKWLGIGKAKSKSGAMYVVGRYSPAGNVEGQFIENVPKLKK</sequence>
<dbReference type="OMA" id="ASKLEIC"/>
<dbReference type="eggNOG" id="KOG3017">
    <property type="taxonomic scope" value="Eukaryota"/>
</dbReference>
<dbReference type="Pfam" id="PF00188">
    <property type="entry name" value="CAP"/>
    <property type="match status" value="1"/>
</dbReference>
<keyword evidence="5" id="KW-1185">Reference proteome</keyword>
<evidence type="ECO:0000313" key="4">
    <source>
        <dbReference type="EMBL" id="EDV91168.1"/>
    </source>
</evidence>
<dbReference type="FunCoup" id="B4JUJ8">
    <property type="interactions" value="25"/>
</dbReference>
<dbReference type="OrthoDB" id="337038at2759"/>
<dbReference type="FunFam" id="3.40.33.10:FF:000002">
    <property type="entry name" value="Golgi-associated plant pathogenesis-related protein 1"/>
    <property type="match status" value="1"/>
</dbReference>
<dbReference type="HOGENOM" id="CLU_035730_9_4_1"/>
<dbReference type="PROSITE" id="PS01009">
    <property type="entry name" value="CRISP_1"/>
    <property type="match status" value="1"/>
</dbReference>
<dbReference type="PRINTS" id="PR00837">
    <property type="entry name" value="V5TPXLIKE"/>
</dbReference>
<dbReference type="EMBL" id="CH916374">
    <property type="protein sequence ID" value="EDV91168.1"/>
    <property type="molecule type" value="Genomic_DNA"/>
</dbReference>
<dbReference type="SMART" id="SM00198">
    <property type="entry name" value="SCP"/>
    <property type="match status" value="1"/>
</dbReference>
<dbReference type="Proteomes" id="UP000001070">
    <property type="component" value="Unassembled WGS sequence"/>
</dbReference>
<keyword evidence="2" id="KW-0964">Secreted</keyword>
<dbReference type="PANTHER" id="PTHR10334">
    <property type="entry name" value="CYSTEINE-RICH SECRETORY PROTEIN-RELATED"/>
    <property type="match status" value="1"/>
</dbReference>
<protein>
    <submittedName>
        <fullName evidence="4">GH15654</fullName>
    </submittedName>
</protein>
<dbReference type="STRING" id="7222.B4JUJ8"/>
<comment type="subcellular location">
    <subcellularLocation>
        <location evidence="1">Secreted</location>
    </subcellularLocation>
</comment>
<dbReference type="SUPFAM" id="SSF55797">
    <property type="entry name" value="PR-1-like"/>
    <property type="match status" value="1"/>
</dbReference>
<evidence type="ECO:0000256" key="1">
    <source>
        <dbReference type="ARBA" id="ARBA00004613"/>
    </source>
</evidence>
<dbReference type="InterPro" id="IPR001283">
    <property type="entry name" value="CRISP-related"/>
</dbReference>
<proteinExistence type="predicted"/>
<feature type="domain" description="SCP" evidence="3">
    <location>
        <begin position="2"/>
        <end position="117"/>
    </location>
</feature>
<accession>B4JUJ8</accession>